<evidence type="ECO:0000313" key="4">
    <source>
        <dbReference type="EMBL" id="STO21629.1"/>
    </source>
</evidence>
<name>A0A377GAJ2_9GAMM</name>
<keyword evidence="2" id="KW-0732">Signal</keyword>
<gene>
    <name evidence="4" type="ORF">NCTC11370_01697</name>
</gene>
<feature type="domain" description="DUF4124" evidence="3">
    <location>
        <begin position="15"/>
        <end position="59"/>
    </location>
</feature>
<feature type="signal peptide" evidence="2">
    <location>
        <begin position="1"/>
        <end position="21"/>
    </location>
</feature>
<dbReference type="Proteomes" id="UP000254554">
    <property type="component" value="Unassembled WGS sequence"/>
</dbReference>
<evidence type="ECO:0000313" key="5">
    <source>
        <dbReference type="Proteomes" id="UP000254554"/>
    </source>
</evidence>
<dbReference type="EMBL" id="UGGT01000001">
    <property type="protein sequence ID" value="STO21629.1"/>
    <property type="molecule type" value="Genomic_DNA"/>
</dbReference>
<feature type="compositionally biased region" description="Low complexity" evidence="1">
    <location>
        <begin position="49"/>
        <end position="64"/>
    </location>
</feature>
<sequence length="182" mass="20370">MVMNKFLVSLSLMMCICISYAQIYKWTDSQGNVHFSDTPHEGAEIITIPEEQSYSSPNPSSTSTPKEEDEQPVKLKHTYTKIEIAQPKPGATIRNNQGFVEISVEVEPELFPGDQLQLIYDNAPLGKPQTNPLFEVNGMYRGSHTFAVQIVDADENVLETSEPITIYVFRPRVGMVPGTKPH</sequence>
<dbReference type="AlphaFoldDB" id="A0A377GAJ2"/>
<dbReference type="InterPro" id="IPR025392">
    <property type="entry name" value="DUF4124"/>
</dbReference>
<organism evidence="4 5">
    <name type="scientific">Fluoribacter dumoffii</name>
    <dbReference type="NCBI Taxonomy" id="463"/>
    <lineage>
        <taxon>Bacteria</taxon>
        <taxon>Pseudomonadati</taxon>
        <taxon>Pseudomonadota</taxon>
        <taxon>Gammaproteobacteria</taxon>
        <taxon>Legionellales</taxon>
        <taxon>Legionellaceae</taxon>
        <taxon>Fluoribacter</taxon>
    </lineage>
</organism>
<keyword evidence="5" id="KW-1185">Reference proteome</keyword>
<dbReference type="STRING" id="1094715.GCA_000236165_00728"/>
<evidence type="ECO:0000256" key="2">
    <source>
        <dbReference type="SAM" id="SignalP"/>
    </source>
</evidence>
<feature type="chain" id="PRO_5016805646" description="DUF4124 domain-containing protein" evidence="2">
    <location>
        <begin position="22"/>
        <end position="182"/>
    </location>
</feature>
<proteinExistence type="predicted"/>
<dbReference type="InterPro" id="IPR013783">
    <property type="entry name" value="Ig-like_fold"/>
</dbReference>
<protein>
    <recommendedName>
        <fullName evidence="3">DUF4124 domain-containing protein</fullName>
    </recommendedName>
</protein>
<evidence type="ECO:0000256" key="1">
    <source>
        <dbReference type="SAM" id="MobiDB-lite"/>
    </source>
</evidence>
<accession>A0A377GAJ2</accession>
<reference evidence="4 5" key="1">
    <citation type="submission" date="2018-06" db="EMBL/GenBank/DDBJ databases">
        <authorList>
            <consortium name="Pathogen Informatics"/>
            <person name="Doyle S."/>
        </authorList>
    </citation>
    <scope>NUCLEOTIDE SEQUENCE [LARGE SCALE GENOMIC DNA]</scope>
    <source>
        <strain evidence="4 5">NCTC11370</strain>
    </source>
</reference>
<feature type="region of interest" description="Disordered" evidence="1">
    <location>
        <begin position="49"/>
        <end position="73"/>
    </location>
</feature>
<evidence type="ECO:0000259" key="3">
    <source>
        <dbReference type="Pfam" id="PF13511"/>
    </source>
</evidence>
<dbReference type="Pfam" id="PF13511">
    <property type="entry name" value="DUF4124"/>
    <property type="match status" value="1"/>
</dbReference>
<dbReference type="Gene3D" id="2.60.40.10">
    <property type="entry name" value="Immunoglobulins"/>
    <property type="match status" value="1"/>
</dbReference>